<evidence type="ECO:0000313" key="2">
    <source>
        <dbReference type="EMBL" id="GEN54601.1"/>
    </source>
</evidence>
<dbReference type="AlphaFoldDB" id="A0A511WW97"/>
<dbReference type="RefSeq" id="WP_307725374.1">
    <property type="nucleotide sequence ID" value="NZ_BJYD01000026.1"/>
</dbReference>
<protein>
    <recommendedName>
        <fullName evidence="1">Mg chelatase-related protein C-terminal domain-containing protein</fullName>
    </recommendedName>
</protein>
<dbReference type="Gene3D" id="3.40.50.300">
    <property type="entry name" value="P-loop containing nucleotide triphosphate hydrolases"/>
    <property type="match status" value="1"/>
</dbReference>
<keyword evidence="3" id="KW-1185">Reference proteome</keyword>
<name>A0A511WW97_9BACI</name>
<dbReference type="Pfam" id="PF13335">
    <property type="entry name" value="Mg_chelatase_C"/>
    <property type="match status" value="1"/>
</dbReference>
<dbReference type="InterPro" id="IPR027417">
    <property type="entry name" value="P-loop_NTPase"/>
</dbReference>
<evidence type="ECO:0000313" key="3">
    <source>
        <dbReference type="Proteomes" id="UP000321886"/>
    </source>
</evidence>
<sequence length="102" mass="11674">MSSAEMQKKVITARERQYARYGAELTNSIIPYETLIQLSPIDSTLHRYLKEISIAYHFSNRVQVNIIRTARTIADLDGEREITKEALSEAVKYRGHSSMVSI</sequence>
<gene>
    <name evidence="2" type="ORF">HFA01_28630</name>
</gene>
<proteinExistence type="predicted"/>
<feature type="domain" description="Mg chelatase-related protein C-terminal" evidence="1">
    <location>
        <begin position="2"/>
        <end position="94"/>
    </location>
</feature>
<dbReference type="EMBL" id="BJYD01000026">
    <property type="protein sequence ID" value="GEN54601.1"/>
    <property type="molecule type" value="Genomic_DNA"/>
</dbReference>
<dbReference type="Proteomes" id="UP000321886">
    <property type="component" value="Unassembled WGS sequence"/>
</dbReference>
<accession>A0A511WW97</accession>
<reference evidence="2 3" key="1">
    <citation type="submission" date="2019-07" db="EMBL/GenBank/DDBJ databases">
        <title>Whole genome shotgun sequence of Halobacillus faecis NBRC 103569.</title>
        <authorList>
            <person name="Hosoyama A."/>
            <person name="Uohara A."/>
            <person name="Ohji S."/>
            <person name="Ichikawa N."/>
        </authorList>
    </citation>
    <scope>NUCLEOTIDE SEQUENCE [LARGE SCALE GENOMIC DNA]</scope>
    <source>
        <strain evidence="2 3">NBRC 103569</strain>
    </source>
</reference>
<comment type="caution">
    <text evidence="2">The sequence shown here is derived from an EMBL/GenBank/DDBJ whole genome shotgun (WGS) entry which is preliminary data.</text>
</comment>
<organism evidence="2 3">
    <name type="scientific">Halobacillus faecis</name>
    <dbReference type="NCBI Taxonomy" id="360184"/>
    <lineage>
        <taxon>Bacteria</taxon>
        <taxon>Bacillati</taxon>
        <taxon>Bacillota</taxon>
        <taxon>Bacilli</taxon>
        <taxon>Bacillales</taxon>
        <taxon>Bacillaceae</taxon>
        <taxon>Halobacillus</taxon>
    </lineage>
</organism>
<evidence type="ECO:0000259" key="1">
    <source>
        <dbReference type="Pfam" id="PF13335"/>
    </source>
</evidence>
<dbReference type="InterPro" id="IPR025158">
    <property type="entry name" value="Mg_chelat-rel_C"/>
</dbReference>